<dbReference type="OrthoDB" id="191037at2759"/>
<evidence type="ECO:0000313" key="2">
    <source>
        <dbReference type="EMBL" id="CAG7823605.1"/>
    </source>
</evidence>
<dbReference type="PANTHER" id="PTHR11012">
    <property type="entry name" value="PROTEIN KINASE-LIKE DOMAIN-CONTAINING"/>
    <property type="match status" value="1"/>
</dbReference>
<name>A0A8J2PVW0_9HEXA</name>
<evidence type="ECO:0000259" key="1">
    <source>
        <dbReference type="SMART" id="SM00587"/>
    </source>
</evidence>
<dbReference type="InterPro" id="IPR015897">
    <property type="entry name" value="CHK_kinase-like"/>
</dbReference>
<dbReference type="EMBL" id="CAJVCH010530053">
    <property type="protein sequence ID" value="CAG7823605.1"/>
    <property type="molecule type" value="Genomic_DNA"/>
</dbReference>
<feature type="domain" description="CHK kinase-like" evidence="1">
    <location>
        <begin position="47"/>
        <end position="211"/>
    </location>
</feature>
<protein>
    <recommendedName>
        <fullName evidence="1">CHK kinase-like domain-containing protein</fullName>
    </recommendedName>
</protein>
<organism evidence="2 3">
    <name type="scientific">Allacma fusca</name>
    <dbReference type="NCBI Taxonomy" id="39272"/>
    <lineage>
        <taxon>Eukaryota</taxon>
        <taxon>Metazoa</taxon>
        <taxon>Ecdysozoa</taxon>
        <taxon>Arthropoda</taxon>
        <taxon>Hexapoda</taxon>
        <taxon>Collembola</taxon>
        <taxon>Symphypleona</taxon>
        <taxon>Sminthuridae</taxon>
        <taxon>Allacma</taxon>
    </lineage>
</organism>
<dbReference type="PANTHER" id="PTHR11012:SF30">
    <property type="entry name" value="PROTEIN KINASE-LIKE DOMAIN-CONTAINING"/>
    <property type="match status" value="1"/>
</dbReference>
<evidence type="ECO:0000313" key="3">
    <source>
        <dbReference type="Proteomes" id="UP000708208"/>
    </source>
</evidence>
<dbReference type="Pfam" id="PF02958">
    <property type="entry name" value="EcKL"/>
    <property type="match status" value="1"/>
</dbReference>
<dbReference type="InterPro" id="IPR004119">
    <property type="entry name" value="EcKL"/>
</dbReference>
<proteinExistence type="predicted"/>
<dbReference type="AlphaFoldDB" id="A0A8J2PVW0"/>
<dbReference type="SMART" id="SM00587">
    <property type="entry name" value="CHK"/>
    <property type="match status" value="1"/>
</dbReference>
<sequence length="220" mass="25477">MYTQVLPAVKEFLDERGVSERNRFSIPFCYFGAEEEGETPEDYNFILVLEDLLASSFQVWEDGSRRSFNLNHTEVAVKQIALFHAATAAFKLHHGFNSFLEQFPKFIQHDPEDPAWDHYIKNGFKAVRDILNGPVPPGLLEHLQVLEKNLKEVMFKMAIQVNKSALNVVRHSDLHFFNVAFAYDESGECVQAKWFDFQVIIIIAFNKNINPNIYDFPLIY</sequence>
<accession>A0A8J2PVW0</accession>
<keyword evidence="3" id="KW-1185">Reference proteome</keyword>
<gene>
    <name evidence="2" type="ORF">AFUS01_LOCUS33811</name>
</gene>
<dbReference type="Proteomes" id="UP000708208">
    <property type="component" value="Unassembled WGS sequence"/>
</dbReference>
<reference evidence="2" key="1">
    <citation type="submission" date="2021-06" db="EMBL/GenBank/DDBJ databases">
        <authorList>
            <person name="Hodson N. C."/>
            <person name="Mongue J. A."/>
            <person name="Jaron S. K."/>
        </authorList>
    </citation>
    <scope>NUCLEOTIDE SEQUENCE</scope>
</reference>
<comment type="caution">
    <text evidence="2">The sequence shown here is derived from an EMBL/GenBank/DDBJ whole genome shotgun (WGS) entry which is preliminary data.</text>
</comment>